<evidence type="ECO:0000256" key="1">
    <source>
        <dbReference type="SAM" id="Phobius"/>
    </source>
</evidence>
<evidence type="ECO:0000313" key="2">
    <source>
        <dbReference type="EMBL" id="MYY64150.1"/>
    </source>
</evidence>
<comment type="caution">
    <text evidence="2">The sequence shown here is derived from an EMBL/GenBank/DDBJ whole genome shotgun (WGS) entry which is preliminary data.</text>
</comment>
<feature type="transmembrane region" description="Helical" evidence="1">
    <location>
        <begin position="22"/>
        <end position="43"/>
    </location>
</feature>
<gene>
    <name evidence="2" type="ORF">FYL25_01640</name>
</gene>
<reference evidence="2 3" key="1">
    <citation type="journal article" date="2020" name="Food Funct.">
        <title>Screening of Lactobacillus salivarius strains from the feces of Chinese populations and the evaluation of their effects against intestinal inflammation in mice.</title>
        <authorList>
            <person name="Zhai Q."/>
            <person name="Shen X."/>
            <person name="Cen S."/>
            <person name="Zhang C."/>
            <person name="Tian F."/>
            <person name="Zhao J."/>
            <person name="Zhang H."/>
            <person name="Xue Y."/>
            <person name="Chen W."/>
        </authorList>
    </citation>
    <scope>NUCLEOTIDE SEQUENCE [LARGE SCALE GENOMIC DNA]</scope>
    <source>
        <strain evidence="2 3">FYNDL5_1.scaf</strain>
    </source>
</reference>
<name>A0A6N9IPA6_9LACO</name>
<accession>A0A6N9IPA6</accession>
<protein>
    <submittedName>
        <fullName evidence="2">Uncharacterized protein</fullName>
    </submittedName>
</protein>
<dbReference type="RefSeq" id="WP_161022188.1">
    <property type="nucleotide sequence ID" value="NZ_VSUB01000001.1"/>
</dbReference>
<organism evidence="2 3">
    <name type="scientific">Ligilactobacillus salivarius</name>
    <dbReference type="NCBI Taxonomy" id="1624"/>
    <lineage>
        <taxon>Bacteria</taxon>
        <taxon>Bacillati</taxon>
        <taxon>Bacillota</taxon>
        <taxon>Bacilli</taxon>
        <taxon>Lactobacillales</taxon>
        <taxon>Lactobacillaceae</taxon>
        <taxon>Ligilactobacillus</taxon>
    </lineage>
</organism>
<dbReference type="EMBL" id="VSUB01000001">
    <property type="protein sequence ID" value="MYY64150.1"/>
    <property type="molecule type" value="Genomic_DNA"/>
</dbReference>
<keyword evidence="1" id="KW-0472">Membrane</keyword>
<evidence type="ECO:0000313" key="3">
    <source>
        <dbReference type="Proteomes" id="UP000471678"/>
    </source>
</evidence>
<sequence>MVVLEAVKNITVTYDLGNLADWVSAIGTVAAVVVALFFNYYGILRQDADSLGKELKEFTNKLDQKQEKRITLYGNLVECLEFISNDKNDLVSKKDYLKAIVPTLKGIRKDLLNDPLAQYKTNKIIEKINNNDVFDEKAILELDEEMSLIIKIYSKLVKVEQSKLEKEVKEFNAKYNSWVKRSRISKNH</sequence>
<keyword evidence="1" id="KW-0812">Transmembrane</keyword>
<keyword evidence="1" id="KW-1133">Transmembrane helix</keyword>
<dbReference type="Proteomes" id="UP000471678">
    <property type="component" value="Unassembled WGS sequence"/>
</dbReference>
<dbReference type="AlphaFoldDB" id="A0A6N9IPA6"/>
<proteinExistence type="predicted"/>